<sequence>MLAERNALERERRDMLAENPPFTSKSSFQSLAKVEQLDFRSGFHLEELENLGFASFQGIGAEKHPVDIRSGESVCILSAFHHFPTFCDYVVWITEVCEPLNLPSKLESDNS</sequence>
<protein>
    <submittedName>
        <fullName evidence="2">Uncharacterized protein</fullName>
    </submittedName>
</protein>
<dbReference type="AlphaFoldDB" id="A0AAD5QTH6"/>
<dbReference type="EMBL" id="JAHQIW010004132">
    <property type="protein sequence ID" value="KAJ1361210.1"/>
    <property type="molecule type" value="Genomic_DNA"/>
</dbReference>
<proteinExistence type="predicted"/>
<keyword evidence="3" id="KW-1185">Reference proteome</keyword>
<name>A0AAD5QTH6_PARTN</name>
<feature type="compositionally biased region" description="Basic and acidic residues" evidence="1">
    <location>
        <begin position="1"/>
        <end position="16"/>
    </location>
</feature>
<evidence type="ECO:0000256" key="1">
    <source>
        <dbReference type="SAM" id="MobiDB-lite"/>
    </source>
</evidence>
<gene>
    <name evidence="2" type="ORF">KIN20_020407</name>
</gene>
<dbReference type="Proteomes" id="UP001196413">
    <property type="component" value="Unassembled WGS sequence"/>
</dbReference>
<feature type="region of interest" description="Disordered" evidence="1">
    <location>
        <begin position="1"/>
        <end position="25"/>
    </location>
</feature>
<reference evidence="2" key="1">
    <citation type="submission" date="2021-06" db="EMBL/GenBank/DDBJ databases">
        <title>Parelaphostrongylus tenuis whole genome reference sequence.</title>
        <authorList>
            <person name="Garwood T.J."/>
            <person name="Larsen P.A."/>
            <person name="Fountain-Jones N.M."/>
            <person name="Garbe J.R."/>
            <person name="Macchietto M.G."/>
            <person name="Kania S.A."/>
            <person name="Gerhold R.W."/>
            <person name="Richards J.E."/>
            <person name="Wolf T.M."/>
        </authorList>
    </citation>
    <scope>NUCLEOTIDE SEQUENCE</scope>
    <source>
        <strain evidence="2">MNPRO001-30</strain>
        <tissue evidence="2">Meninges</tissue>
    </source>
</reference>
<comment type="caution">
    <text evidence="2">The sequence shown here is derived from an EMBL/GenBank/DDBJ whole genome shotgun (WGS) entry which is preliminary data.</text>
</comment>
<evidence type="ECO:0000313" key="3">
    <source>
        <dbReference type="Proteomes" id="UP001196413"/>
    </source>
</evidence>
<organism evidence="2 3">
    <name type="scientific">Parelaphostrongylus tenuis</name>
    <name type="common">Meningeal worm</name>
    <dbReference type="NCBI Taxonomy" id="148309"/>
    <lineage>
        <taxon>Eukaryota</taxon>
        <taxon>Metazoa</taxon>
        <taxon>Ecdysozoa</taxon>
        <taxon>Nematoda</taxon>
        <taxon>Chromadorea</taxon>
        <taxon>Rhabditida</taxon>
        <taxon>Rhabditina</taxon>
        <taxon>Rhabditomorpha</taxon>
        <taxon>Strongyloidea</taxon>
        <taxon>Metastrongylidae</taxon>
        <taxon>Parelaphostrongylus</taxon>
    </lineage>
</organism>
<accession>A0AAD5QTH6</accession>
<evidence type="ECO:0000313" key="2">
    <source>
        <dbReference type="EMBL" id="KAJ1361210.1"/>
    </source>
</evidence>